<comment type="caution">
    <text evidence="1">The sequence shown here is derived from an EMBL/GenBank/DDBJ whole genome shotgun (WGS) entry which is preliminary data.</text>
</comment>
<evidence type="ECO:0000313" key="2">
    <source>
        <dbReference type="Proteomes" id="UP001501288"/>
    </source>
</evidence>
<accession>A0ABN2BQN2</accession>
<evidence type="ECO:0000313" key="1">
    <source>
        <dbReference type="EMBL" id="GAA1543935.1"/>
    </source>
</evidence>
<organism evidence="1 2">
    <name type="scientific">Dermacoccus barathri</name>
    <dbReference type="NCBI Taxonomy" id="322601"/>
    <lineage>
        <taxon>Bacteria</taxon>
        <taxon>Bacillati</taxon>
        <taxon>Actinomycetota</taxon>
        <taxon>Actinomycetes</taxon>
        <taxon>Micrococcales</taxon>
        <taxon>Dermacoccaceae</taxon>
        <taxon>Dermacoccus</taxon>
    </lineage>
</organism>
<protein>
    <submittedName>
        <fullName evidence="1">Uncharacterized protein</fullName>
    </submittedName>
</protein>
<sequence>MDKINFKSILKFLLFAFLIYAIFSSPGQSADVVRSIGNVLRNAVTNLGEFFDALLGKS</sequence>
<name>A0ABN2BQN2_9MICO</name>
<keyword evidence="2" id="KW-1185">Reference proteome</keyword>
<reference evidence="1 2" key="1">
    <citation type="journal article" date="2019" name="Int. J. Syst. Evol. Microbiol.">
        <title>The Global Catalogue of Microorganisms (GCM) 10K type strain sequencing project: providing services to taxonomists for standard genome sequencing and annotation.</title>
        <authorList>
            <consortium name="The Broad Institute Genomics Platform"/>
            <consortium name="The Broad Institute Genome Sequencing Center for Infectious Disease"/>
            <person name="Wu L."/>
            <person name="Ma J."/>
        </authorList>
    </citation>
    <scope>NUCLEOTIDE SEQUENCE [LARGE SCALE GENOMIC DNA]</scope>
    <source>
        <strain evidence="1 2">JCM 14588</strain>
    </source>
</reference>
<dbReference type="EMBL" id="BAAANV010000037">
    <property type="protein sequence ID" value="GAA1543935.1"/>
    <property type="molecule type" value="Genomic_DNA"/>
</dbReference>
<gene>
    <name evidence="1" type="ORF">GCM10009762_16720</name>
</gene>
<proteinExistence type="predicted"/>
<dbReference type="Proteomes" id="UP001501288">
    <property type="component" value="Unassembled WGS sequence"/>
</dbReference>
<dbReference type="RefSeq" id="WP_165357884.1">
    <property type="nucleotide sequence ID" value="NZ_BAAANV010000037.1"/>
</dbReference>